<dbReference type="InterPro" id="IPR035985">
    <property type="entry name" value="Ubiquitin-activating_enz"/>
</dbReference>
<proteinExistence type="predicted"/>
<dbReference type="OrthoDB" id="2379922at2"/>
<dbReference type="InterPro" id="IPR022291">
    <property type="entry name" value="Bacteriocin_synth_cyclodeHase"/>
</dbReference>
<dbReference type="NCBIfam" id="TIGR00702">
    <property type="entry name" value="YcaO-type kinase domain"/>
    <property type="match status" value="1"/>
</dbReference>
<dbReference type="Gene3D" id="3.30.40.250">
    <property type="match status" value="1"/>
</dbReference>
<dbReference type="NCBIfam" id="TIGR03882">
    <property type="entry name" value="cyclo_dehyd_2"/>
    <property type="match status" value="1"/>
</dbReference>
<accession>A0A563ENI4</accession>
<reference evidence="2 3" key="1">
    <citation type="submission" date="2019-07" db="EMBL/GenBank/DDBJ databases">
        <title>Lentzea xizangensis sp. nov., isolated from Qinghai-Tibetan Plateau Soils.</title>
        <authorList>
            <person name="Huang J."/>
        </authorList>
    </citation>
    <scope>NUCLEOTIDE SEQUENCE [LARGE SCALE GENOMIC DNA]</scope>
    <source>
        <strain evidence="2 3">FXJ1.1311</strain>
    </source>
</reference>
<dbReference type="Proteomes" id="UP000316639">
    <property type="component" value="Unassembled WGS sequence"/>
</dbReference>
<dbReference type="Pfam" id="PF02624">
    <property type="entry name" value="YcaO"/>
    <property type="match status" value="1"/>
</dbReference>
<keyword evidence="3" id="KW-1185">Reference proteome</keyword>
<feature type="domain" description="YcaO" evidence="1">
    <location>
        <begin position="390"/>
        <end position="753"/>
    </location>
</feature>
<comment type="caution">
    <text evidence="2">The sequence shown here is derived from an EMBL/GenBank/DDBJ whole genome shotgun (WGS) entry which is preliminary data.</text>
</comment>
<evidence type="ECO:0000313" key="3">
    <source>
        <dbReference type="Proteomes" id="UP000316639"/>
    </source>
</evidence>
<dbReference type="SUPFAM" id="SSF69572">
    <property type="entry name" value="Activating enzymes of the ubiquitin-like proteins"/>
    <property type="match status" value="1"/>
</dbReference>
<dbReference type="Gene3D" id="3.40.50.720">
    <property type="entry name" value="NAD(P)-binding Rossmann-like Domain"/>
    <property type="match status" value="1"/>
</dbReference>
<dbReference type="InterPro" id="IPR003776">
    <property type="entry name" value="YcaO-like_dom"/>
</dbReference>
<dbReference type="GO" id="GO:0008641">
    <property type="term" value="F:ubiquitin-like modifier activating enzyme activity"/>
    <property type="evidence" value="ECO:0007669"/>
    <property type="project" value="InterPro"/>
</dbReference>
<dbReference type="Gene3D" id="3.30.1330.230">
    <property type="match status" value="1"/>
</dbReference>
<evidence type="ECO:0000313" key="2">
    <source>
        <dbReference type="EMBL" id="TWP48873.1"/>
    </source>
</evidence>
<dbReference type="PROSITE" id="PS51664">
    <property type="entry name" value="YCAO"/>
    <property type="match status" value="1"/>
</dbReference>
<evidence type="ECO:0000259" key="1">
    <source>
        <dbReference type="PROSITE" id="PS51664"/>
    </source>
</evidence>
<dbReference type="AlphaFoldDB" id="A0A563ENI4"/>
<dbReference type="EMBL" id="VOBR01000018">
    <property type="protein sequence ID" value="TWP48873.1"/>
    <property type="molecule type" value="Genomic_DNA"/>
</dbReference>
<dbReference type="InterPro" id="IPR027624">
    <property type="entry name" value="TOMM_cyclo_SagD"/>
</dbReference>
<sequence>MSRSGAVHERIGFKRHLRPEIVRGEAVYLFSESGVTALQGPHVELLASLLDGTRDLSALLRDLPEEVPAEQAGRLLTRLGAAGLIGTRSSDDTDGTAAHAYWDAAGLDASTAVGATRNAHVRVITAGGVEPDAMIGALRRAELDVTAGAARDIPPSLSIVICNDYLAPALREVDDEHRATGTPWLLVKPTGAQVWVGPVFTPGDGACWRCLAARLSANRPAEAHVQARRGVHGPAARPAVGLPSVSATAVEVAALEATKWLAGYRHAGQREIWAFDSLELRATQHAVRALPQCPACGDPDLVRKRTLRPVRVESRIKRSSDGGGHRSASAREVLDRYRHLVSPISGVVKEIRRDSRGHDFFNSYRSGTNVAAGGPGLDSLRSTLRCENGGKGVTPLHAEAGALCEAVERYSGTYHGDEARIRASFRALGDEAVHPDAFQLFDPRQFDSRTEWNAAHAAFQHVPEPFDKHGVLDWTPVWSVTNQCHRLLPTASLYYGAPSPASITASSNGCAAGSSVEDAILQALFEVIERDAVALWWYNRTRMPTIDLERMNDPFVDELRSVYASLGREVWVLDLTADLAVPVMAAISRCVDGPREDIVFGFGAHLDPRIAVKRALTELNQVMPPVLNVSEHQWRTMDVDLRRWLLTATTAEHPYLVPDPTLLTPRHSYVPQQDLRADVESIRTRLEAAGLELLVLDQTRPDVELPVVRVVVPGMRHFWSRLAQGRLYDVPLTLGRVERRAAFEELNPVPMFL</sequence>
<dbReference type="Gene3D" id="3.90.930.60">
    <property type="match status" value="1"/>
</dbReference>
<dbReference type="Gene3D" id="3.30.160.660">
    <property type="match status" value="1"/>
</dbReference>
<organism evidence="2 3">
    <name type="scientific">Lentzea tibetensis</name>
    <dbReference type="NCBI Taxonomy" id="2591470"/>
    <lineage>
        <taxon>Bacteria</taxon>
        <taxon>Bacillati</taxon>
        <taxon>Actinomycetota</taxon>
        <taxon>Actinomycetes</taxon>
        <taxon>Pseudonocardiales</taxon>
        <taxon>Pseudonocardiaceae</taxon>
        <taxon>Lentzea</taxon>
    </lineage>
</organism>
<dbReference type="PANTHER" id="PTHR37809:SF1">
    <property type="entry name" value="RIBOSOMAL PROTEIN S12 METHYLTHIOTRANSFERASE ACCESSORY FACTOR YCAO"/>
    <property type="match status" value="1"/>
</dbReference>
<gene>
    <name evidence="2" type="ORF">FKR81_26640</name>
</gene>
<dbReference type="PANTHER" id="PTHR37809">
    <property type="entry name" value="RIBOSOMAL PROTEIN S12 METHYLTHIOTRANSFERASE ACCESSORY FACTOR YCAO"/>
    <property type="match status" value="1"/>
</dbReference>
<dbReference type="NCBIfam" id="TIGR03604">
    <property type="entry name" value="TOMM_cyclo_SagD"/>
    <property type="match status" value="1"/>
</dbReference>
<protein>
    <submittedName>
        <fullName evidence="2">TOMM leader peptide-binding protein</fullName>
    </submittedName>
</protein>
<name>A0A563ENI4_9PSEU</name>